<organism evidence="8 9">
    <name type="scientific">Armadillidium nasatum</name>
    <dbReference type="NCBI Taxonomy" id="96803"/>
    <lineage>
        <taxon>Eukaryota</taxon>
        <taxon>Metazoa</taxon>
        <taxon>Ecdysozoa</taxon>
        <taxon>Arthropoda</taxon>
        <taxon>Crustacea</taxon>
        <taxon>Multicrustacea</taxon>
        <taxon>Malacostraca</taxon>
        <taxon>Eumalacostraca</taxon>
        <taxon>Peracarida</taxon>
        <taxon>Isopoda</taxon>
        <taxon>Oniscidea</taxon>
        <taxon>Crinocheta</taxon>
        <taxon>Armadillidiidae</taxon>
        <taxon>Armadillidium</taxon>
    </lineage>
</organism>
<dbReference type="PANTHER" id="PTHR24279">
    <property type="entry name" value="CYTOCHROME P450"/>
    <property type="match status" value="1"/>
</dbReference>
<name>A0A5N5SS83_9CRUS</name>
<dbReference type="Gene3D" id="1.10.630.10">
    <property type="entry name" value="Cytochrome P450"/>
    <property type="match status" value="1"/>
</dbReference>
<evidence type="ECO:0000256" key="2">
    <source>
        <dbReference type="ARBA" id="ARBA00010617"/>
    </source>
</evidence>
<sequence>MGVFDSRQSFKFWKSLKDVYGPTFRITLVGQPKFVVITNPDDIEILYRITMNEPVRPGLYSLKKIRDDAADNFFEKKGGILVENYEEWQRVRSKVQAPMMRPKNIIKYLKEMDNVSKDFTDRSVLSFFKRKHFDRNQYTSLRIKSQHLNSHKNRIY</sequence>
<dbReference type="InterPro" id="IPR036396">
    <property type="entry name" value="Cyt_P450_sf"/>
</dbReference>
<dbReference type="InterPro" id="IPR001128">
    <property type="entry name" value="Cyt_P450"/>
</dbReference>
<evidence type="ECO:0000256" key="4">
    <source>
        <dbReference type="ARBA" id="ARBA00022723"/>
    </source>
</evidence>
<keyword evidence="6" id="KW-0408">Iron</keyword>
<keyword evidence="7" id="KW-0503">Monooxygenase</keyword>
<dbReference type="Pfam" id="PF00067">
    <property type="entry name" value="p450"/>
    <property type="match status" value="1"/>
</dbReference>
<dbReference type="SUPFAM" id="SSF48264">
    <property type="entry name" value="Cytochrome P450"/>
    <property type="match status" value="1"/>
</dbReference>
<dbReference type="EMBL" id="SEYY01020963">
    <property type="protein sequence ID" value="KAB7496852.1"/>
    <property type="molecule type" value="Genomic_DNA"/>
</dbReference>
<evidence type="ECO:0000313" key="8">
    <source>
        <dbReference type="EMBL" id="KAB7496852.1"/>
    </source>
</evidence>
<keyword evidence="5" id="KW-0560">Oxidoreductase</keyword>
<evidence type="ECO:0000256" key="1">
    <source>
        <dbReference type="ARBA" id="ARBA00001971"/>
    </source>
</evidence>
<dbReference type="OrthoDB" id="3945418at2759"/>
<dbReference type="AlphaFoldDB" id="A0A5N5SS83"/>
<evidence type="ECO:0000256" key="5">
    <source>
        <dbReference type="ARBA" id="ARBA00023002"/>
    </source>
</evidence>
<dbReference type="GO" id="GO:0005506">
    <property type="term" value="F:iron ion binding"/>
    <property type="evidence" value="ECO:0007669"/>
    <property type="project" value="InterPro"/>
</dbReference>
<protein>
    <submittedName>
        <fullName evidence="8">Uncharacterized protein</fullName>
    </submittedName>
</protein>
<reference evidence="8 9" key="1">
    <citation type="journal article" date="2019" name="PLoS Biol.">
        <title>Sex chromosomes control vertical transmission of feminizing Wolbachia symbionts in an isopod.</title>
        <authorList>
            <person name="Becking T."/>
            <person name="Chebbi M.A."/>
            <person name="Giraud I."/>
            <person name="Moumen B."/>
            <person name="Laverre T."/>
            <person name="Caubet Y."/>
            <person name="Peccoud J."/>
            <person name="Gilbert C."/>
            <person name="Cordaux R."/>
        </authorList>
    </citation>
    <scope>NUCLEOTIDE SEQUENCE [LARGE SCALE GENOMIC DNA]</scope>
    <source>
        <strain evidence="8">ANa2</strain>
        <tissue evidence="8">Whole body excluding digestive tract and cuticle</tissue>
    </source>
</reference>
<gene>
    <name evidence="8" type="ORF">Anas_04700</name>
</gene>
<accession>A0A5N5SS83</accession>
<dbReference type="Proteomes" id="UP000326759">
    <property type="component" value="Unassembled WGS sequence"/>
</dbReference>
<keyword evidence="9" id="KW-1185">Reference proteome</keyword>
<dbReference type="GO" id="GO:0020037">
    <property type="term" value="F:heme binding"/>
    <property type="evidence" value="ECO:0007669"/>
    <property type="project" value="InterPro"/>
</dbReference>
<comment type="caution">
    <text evidence="8">The sequence shown here is derived from an EMBL/GenBank/DDBJ whole genome shotgun (WGS) entry which is preliminary data.</text>
</comment>
<dbReference type="GO" id="GO:0004497">
    <property type="term" value="F:monooxygenase activity"/>
    <property type="evidence" value="ECO:0007669"/>
    <property type="project" value="UniProtKB-KW"/>
</dbReference>
<evidence type="ECO:0000256" key="7">
    <source>
        <dbReference type="ARBA" id="ARBA00023033"/>
    </source>
</evidence>
<dbReference type="PANTHER" id="PTHR24279:SF120">
    <property type="entry name" value="CYTOCHROME P450"/>
    <property type="match status" value="1"/>
</dbReference>
<keyword evidence="4" id="KW-0479">Metal-binding</keyword>
<evidence type="ECO:0000256" key="6">
    <source>
        <dbReference type="ARBA" id="ARBA00023004"/>
    </source>
</evidence>
<evidence type="ECO:0000313" key="9">
    <source>
        <dbReference type="Proteomes" id="UP000326759"/>
    </source>
</evidence>
<dbReference type="GO" id="GO:0016705">
    <property type="term" value="F:oxidoreductase activity, acting on paired donors, with incorporation or reduction of molecular oxygen"/>
    <property type="evidence" value="ECO:0007669"/>
    <property type="project" value="InterPro"/>
</dbReference>
<dbReference type="InterPro" id="IPR050479">
    <property type="entry name" value="CYP11_CYP27_families"/>
</dbReference>
<comment type="cofactor">
    <cofactor evidence="1">
        <name>heme</name>
        <dbReference type="ChEBI" id="CHEBI:30413"/>
    </cofactor>
</comment>
<proteinExistence type="inferred from homology"/>
<comment type="similarity">
    <text evidence="2">Belongs to the cytochrome P450 family.</text>
</comment>
<evidence type="ECO:0000256" key="3">
    <source>
        <dbReference type="ARBA" id="ARBA00022617"/>
    </source>
</evidence>
<keyword evidence="3" id="KW-0349">Heme</keyword>